<dbReference type="Proteomes" id="UP000004259">
    <property type="component" value="Unassembled WGS sequence"/>
</dbReference>
<sequence length="101" mass="11804">MNVKVSSIKSSGVYAHELDCVISVDDKCFAFEMKSGHFDDYLMLYNTRKELHFVPDRYLLLSTNLEEEAASTLQYFYEFYITGMRGFKSRLVEMLDKAFTN</sequence>
<reference evidence="1 2" key="1">
    <citation type="submission" date="2011-02" db="EMBL/GenBank/DDBJ databases">
        <authorList>
            <person name="Nelson K.E."/>
            <person name="Sutton G."/>
            <person name="Torralba M."/>
            <person name="Durkin S."/>
            <person name="Harkins D."/>
            <person name="Montgomery R."/>
            <person name="Ziemer C."/>
            <person name="Klaassens E."/>
            <person name="Ocuiv P."/>
            <person name="Morrison M."/>
        </authorList>
    </citation>
    <scope>NUCLEOTIDE SEQUENCE [LARGE SCALE GENOMIC DNA]</scope>
    <source>
        <strain evidence="1 2">8</strain>
    </source>
</reference>
<accession>E9S883</accession>
<protein>
    <submittedName>
        <fullName evidence="1">Conserved domain protein</fullName>
    </submittedName>
</protein>
<dbReference type="EMBL" id="ADKM02000018">
    <property type="protein sequence ID" value="EGC04675.1"/>
    <property type="molecule type" value="Genomic_DNA"/>
</dbReference>
<evidence type="ECO:0000313" key="1">
    <source>
        <dbReference type="EMBL" id="EGC04675.1"/>
    </source>
</evidence>
<proteinExistence type="predicted"/>
<evidence type="ECO:0000313" key="2">
    <source>
        <dbReference type="Proteomes" id="UP000004259"/>
    </source>
</evidence>
<dbReference type="RefSeq" id="WP_002847132.1">
    <property type="nucleotide sequence ID" value="NZ_ADKM02000018.1"/>
</dbReference>
<organism evidence="1 2">
    <name type="scientific">Ruminococcus albus 8</name>
    <dbReference type="NCBI Taxonomy" id="246199"/>
    <lineage>
        <taxon>Bacteria</taxon>
        <taxon>Bacillati</taxon>
        <taxon>Bacillota</taxon>
        <taxon>Clostridia</taxon>
        <taxon>Eubacteriales</taxon>
        <taxon>Oscillospiraceae</taxon>
        <taxon>Ruminococcus</taxon>
    </lineage>
</organism>
<comment type="caution">
    <text evidence="1">The sequence shown here is derived from an EMBL/GenBank/DDBJ whole genome shotgun (WGS) entry which is preliminary data.</text>
</comment>
<keyword evidence="2" id="KW-1185">Reference proteome</keyword>
<gene>
    <name evidence="1" type="ORF">CUS_7459</name>
</gene>
<dbReference type="AlphaFoldDB" id="E9S883"/>
<name>E9S883_RUMAL</name>